<feature type="domain" description="Glycosyltransferase 2-like" evidence="10">
    <location>
        <begin position="4"/>
        <end position="164"/>
    </location>
</feature>
<evidence type="ECO:0000256" key="1">
    <source>
        <dbReference type="ARBA" id="ARBA00004651"/>
    </source>
</evidence>
<dbReference type="GO" id="GO:0005886">
    <property type="term" value="C:plasma membrane"/>
    <property type="evidence" value="ECO:0007669"/>
    <property type="project" value="UniProtKB-SubCell"/>
</dbReference>
<evidence type="ECO:0000256" key="5">
    <source>
        <dbReference type="ARBA" id="ARBA00022692"/>
    </source>
</evidence>
<organism evidence="11 12">
    <name type="scientific">Candidatus Roizmanbacteria bacterium RIFCSPLOWO2_01_FULL_40_42</name>
    <dbReference type="NCBI Taxonomy" id="1802066"/>
    <lineage>
        <taxon>Bacteria</taxon>
        <taxon>Candidatus Roizmaniibacteriota</taxon>
    </lineage>
</organism>
<comment type="similarity">
    <text evidence="8">Belongs to the glycosyltransferase 2 family. GtrB subfamily.</text>
</comment>
<keyword evidence="4 11" id="KW-0808">Transferase</keyword>
<evidence type="ECO:0000259" key="10">
    <source>
        <dbReference type="Pfam" id="PF00535"/>
    </source>
</evidence>
<dbReference type="AlphaFoldDB" id="A0A1F7J3L1"/>
<dbReference type="Proteomes" id="UP000178558">
    <property type="component" value="Unassembled WGS sequence"/>
</dbReference>
<evidence type="ECO:0000256" key="8">
    <source>
        <dbReference type="ARBA" id="ARBA00038152"/>
    </source>
</evidence>
<reference evidence="11 12" key="1">
    <citation type="journal article" date="2016" name="Nat. Commun.">
        <title>Thousands of microbial genomes shed light on interconnected biogeochemical processes in an aquifer system.</title>
        <authorList>
            <person name="Anantharaman K."/>
            <person name="Brown C.T."/>
            <person name="Hug L.A."/>
            <person name="Sharon I."/>
            <person name="Castelle C.J."/>
            <person name="Probst A.J."/>
            <person name="Thomas B.C."/>
            <person name="Singh A."/>
            <person name="Wilkins M.J."/>
            <person name="Karaoz U."/>
            <person name="Brodie E.L."/>
            <person name="Williams K.H."/>
            <person name="Hubbard S.S."/>
            <person name="Banfield J.F."/>
        </authorList>
    </citation>
    <scope>NUCLEOTIDE SEQUENCE [LARGE SCALE GENOMIC DNA]</scope>
</reference>
<evidence type="ECO:0000313" key="12">
    <source>
        <dbReference type="Proteomes" id="UP000178558"/>
    </source>
</evidence>
<proteinExistence type="inferred from homology"/>
<dbReference type="SUPFAM" id="SSF53448">
    <property type="entry name" value="Nucleotide-diphospho-sugar transferases"/>
    <property type="match status" value="1"/>
</dbReference>
<dbReference type="Gene3D" id="3.90.550.10">
    <property type="entry name" value="Spore Coat Polysaccharide Biosynthesis Protein SpsA, Chain A"/>
    <property type="match status" value="1"/>
</dbReference>
<dbReference type="FunFam" id="3.90.550.10:FF:000079">
    <property type="entry name" value="Probable glycosyl transferase"/>
    <property type="match status" value="1"/>
</dbReference>
<dbReference type="PANTHER" id="PTHR48090:SF1">
    <property type="entry name" value="PROPHAGE BACTOPRENOL GLUCOSYL TRANSFERASE HOMOLOG"/>
    <property type="match status" value="1"/>
</dbReference>
<evidence type="ECO:0000256" key="3">
    <source>
        <dbReference type="ARBA" id="ARBA00022676"/>
    </source>
</evidence>
<evidence type="ECO:0000256" key="6">
    <source>
        <dbReference type="ARBA" id="ARBA00022989"/>
    </source>
</evidence>
<dbReference type="InterPro" id="IPR029044">
    <property type="entry name" value="Nucleotide-diphossugar_trans"/>
</dbReference>
<protein>
    <submittedName>
        <fullName evidence="11">Glycosyl transferase</fullName>
    </submittedName>
</protein>
<keyword evidence="3" id="KW-0328">Glycosyltransferase</keyword>
<evidence type="ECO:0000256" key="7">
    <source>
        <dbReference type="ARBA" id="ARBA00023136"/>
    </source>
</evidence>
<dbReference type="InterPro" id="IPR001173">
    <property type="entry name" value="Glyco_trans_2-like"/>
</dbReference>
<gene>
    <name evidence="11" type="ORF">A3B50_00220</name>
</gene>
<feature type="transmembrane region" description="Helical" evidence="9">
    <location>
        <begin position="266"/>
        <end position="287"/>
    </location>
</feature>
<evidence type="ECO:0000256" key="9">
    <source>
        <dbReference type="SAM" id="Phobius"/>
    </source>
</evidence>
<comment type="subcellular location">
    <subcellularLocation>
        <location evidence="1">Cell membrane</location>
        <topology evidence="1">Multi-pass membrane protein</topology>
    </subcellularLocation>
</comment>
<dbReference type="EMBL" id="MGAQ01000020">
    <property type="protein sequence ID" value="OGK50198.1"/>
    <property type="molecule type" value="Genomic_DNA"/>
</dbReference>
<accession>A0A1F7J3L1</accession>
<keyword evidence="5 9" id="KW-0812">Transmembrane</keyword>
<evidence type="ECO:0000256" key="2">
    <source>
        <dbReference type="ARBA" id="ARBA00022475"/>
    </source>
</evidence>
<dbReference type="InterPro" id="IPR050256">
    <property type="entry name" value="Glycosyltransferase_2"/>
</dbReference>
<sequence>MRYSIILPVFNEEESLSVLYKRIVTIMRKLNHPFELIFINDGSYDRTSQTLTNLHTKDERVKIINFSRNFGHQMAVSAGLRYSTGEQIAILDSDLQDPPEILPAFFEKLDEGYDAVYAVRKRRKENLLKRAAYRTFYRFLHKIASIDIPLDSGDFCVLRRNVVDAINSLPERNRFVRGLRSWVGFKQTGLEYERSERFAGESKYTWRKLFKLAFDGIFSFSYVPLQLMFSLGLLSLIISFLGSIWVTYQRFFTPNYNRVPGFASTIILVMFVGGLQLFSLGVVGEYMRRIYDEIKQRPQYIIDSTIGF</sequence>
<feature type="transmembrane region" description="Helical" evidence="9">
    <location>
        <begin position="227"/>
        <end position="246"/>
    </location>
</feature>
<keyword evidence="2" id="KW-1003">Cell membrane</keyword>
<name>A0A1F7J3L1_9BACT</name>
<dbReference type="PANTHER" id="PTHR48090">
    <property type="entry name" value="UNDECAPRENYL-PHOSPHATE 4-DEOXY-4-FORMAMIDO-L-ARABINOSE TRANSFERASE-RELATED"/>
    <property type="match status" value="1"/>
</dbReference>
<dbReference type="GO" id="GO:0016757">
    <property type="term" value="F:glycosyltransferase activity"/>
    <property type="evidence" value="ECO:0007669"/>
    <property type="project" value="UniProtKB-KW"/>
</dbReference>
<evidence type="ECO:0000256" key="4">
    <source>
        <dbReference type="ARBA" id="ARBA00022679"/>
    </source>
</evidence>
<evidence type="ECO:0000313" key="11">
    <source>
        <dbReference type="EMBL" id="OGK50198.1"/>
    </source>
</evidence>
<keyword evidence="7 9" id="KW-0472">Membrane</keyword>
<dbReference type="CDD" id="cd04187">
    <property type="entry name" value="DPM1_like_bac"/>
    <property type="match status" value="1"/>
</dbReference>
<keyword evidence="6 9" id="KW-1133">Transmembrane helix</keyword>
<dbReference type="Pfam" id="PF00535">
    <property type="entry name" value="Glycos_transf_2"/>
    <property type="match status" value="1"/>
</dbReference>
<comment type="caution">
    <text evidence="11">The sequence shown here is derived from an EMBL/GenBank/DDBJ whole genome shotgun (WGS) entry which is preliminary data.</text>
</comment>